<reference evidence="1 2" key="1">
    <citation type="submission" date="2019-02" db="EMBL/GenBank/DDBJ databases">
        <title>Deep-cultivation of Planctomycetes and their phenomic and genomic characterization uncovers novel biology.</title>
        <authorList>
            <person name="Wiegand S."/>
            <person name="Jogler M."/>
            <person name="Boedeker C."/>
            <person name="Pinto D."/>
            <person name="Vollmers J."/>
            <person name="Rivas-Marin E."/>
            <person name="Kohn T."/>
            <person name="Peeters S.H."/>
            <person name="Heuer A."/>
            <person name="Rast P."/>
            <person name="Oberbeckmann S."/>
            <person name="Bunk B."/>
            <person name="Jeske O."/>
            <person name="Meyerdierks A."/>
            <person name="Storesund J.E."/>
            <person name="Kallscheuer N."/>
            <person name="Luecker S."/>
            <person name="Lage O.M."/>
            <person name="Pohl T."/>
            <person name="Merkel B.J."/>
            <person name="Hornburger P."/>
            <person name="Mueller R.-W."/>
            <person name="Bruemmer F."/>
            <person name="Labrenz M."/>
            <person name="Spormann A.M."/>
            <person name="Op den Camp H."/>
            <person name="Overmann J."/>
            <person name="Amann R."/>
            <person name="Jetten M.S.M."/>
            <person name="Mascher T."/>
            <person name="Medema M.H."/>
            <person name="Devos D.P."/>
            <person name="Kaster A.-K."/>
            <person name="Ovreas L."/>
            <person name="Rohde M."/>
            <person name="Galperin M.Y."/>
            <person name="Jogler C."/>
        </authorList>
    </citation>
    <scope>NUCLEOTIDE SEQUENCE [LARGE SCALE GENOMIC DNA]</scope>
    <source>
        <strain evidence="1 2">Pla85_3_4</strain>
    </source>
</reference>
<dbReference type="EMBL" id="CP036433">
    <property type="protein sequence ID" value="QDU97911.1"/>
    <property type="molecule type" value="Genomic_DNA"/>
</dbReference>
<evidence type="ECO:0000313" key="2">
    <source>
        <dbReference type="Proteomes" id="UP000317648"/>
    </source>
</evidence>
<organism evidence="1 2">
    <name type="scientific">Lignipirellula cremea</name>
    <dbReference type="NCBI Taxonomy" id="2528010"/>
    <lineage>
        <taxon>Bacteria</taxon>
        <taxon>Pseudomonadati</taxon>
        <taxon>Planctomycetota</taxon>
        <taxon>Planctomycetia</taxon>
        <taxon>Pirellulales</taxon>
        <taxon>Pirellulaceae</taxon>
        <taxon>Lignipirellula</taxon>
    </lineage>
</organism>
<accession>A0A518E1H1</accession>
<dbReference type="OrthoDB" id="280899at2"/>
<dbReference type="AlphaFoldDB" id="A0A518E1H1"/>
<protein>
    <submittedName>
        <fullName evidence="1">Uncharacterized protein</fullName>
    </submittedName>
</protein>
<keyword evidence="2" id="KW-1185">Reference proteome</keyword>
<dbReference type="Proteomes" id="UP000317648">
    <property type="component" value="Chromosome"/>
</dbReference>
<gene>
    <name evidence="1" type="ORF">Pla8534_57700</name>
</gene>
<dbReference type="KEGG" id="lcre:Pla8534_57700"/>
<sequence length="76" mass="8517">MQFIELTGKTLGVLLHDDKEQMAALTKAGVKDDTLLRINEQGDIEIRRPDQWDVIGGLLGDYVHRLQGVTGLNWAE</sequence>
<name>A0A518E1H1_9BACT</name>
<evidence type="ECO:0000313" key="1">
    <source>
        <dbReference type="EMBL" id="QDU97911.1"/>
    </source>
</evidence>
<dbReference type="RefSeq" id="WP_145056710.1">
    <property type="nucleotide sequence ID" value="NZ_CP036433.1"/>
</dbReference>
<proteinExistence type="predicted"/>